<protein>
    <recommendedName>
        <fullName evidence="3">Lipoprotein</fullName>
    </recommendedName>
</protein>
<gene>
    <name evidence="1" type="ORF">C3B51_04285</name>
</gene>
<dbReference type="NCBIfam" id="NF047637">
    <property type="entry name" value="lipo_CC0125"/>
    <property type="match status" value="1"/>
</dbReference>
<accession>A0A4Q7EQR4</accession>
<dbReference type="Proteomes" id="UP000292345">
    <property type="component" value="Unassembled WGS sequence"/>
</dbReference>
<dbReference type="EMBL" id="PPUZ01000010">
    <property type="protein sequence ID" value="RZM84335.1"/>
    <property type="molecule type" value="Genomic_DNA"/>
</dbReference>
<evidence type="ECO:0000313" key="1">
    <source>
        <dbReference type="EMBL" id="RZM84335.1"/>
    </source>
</evidence>
<dbReference type="AlphaFoldDB" id="A0A4Q7EQR4"/>
<comment type="caution">
    <text evidence="1">The sequence shown here is derived from an EMBL/GenBank/DDBJ whole genome shotgun (WGS) entry which is preliminary data.</text>
</comment>
<proteinExistence type="predicted"/>
<sequence>MKIGFVPFAAVLLMIGCATPYKKNGVGGGYDDWDLGGGVHRVAFHGNGHSTPEQVNKYWHRRAAELCVSGYEVIELSTHSNELSISGEHSSSLSSAHDVTVPIQIGKIKCRE</sequence>
<dbReference type="PROSITE" id="PS51257">
    <property type="entry name" value="PROKAR_LIPOPROTEIN"/>
    <property type="match status" value="1"/>
</dbReference>
<name>A0A4Q7EQR4_9GAMM</name>
<organism evidence="1 2">
    <name type="scientific">Pseudoalteromonas rubra</name>
    <dbReference type="NCBI Taxonomy" id="43658"/>
    <lineage>
        <taxon>Bacteria</taxon>
        <taxon>Pseudomonadati</taxon>
        <taxon>Pseudomonadota</taxon>
        <taxon>Gammaproteobacteria</taxon>
        <taxon>Alteromonadales</taxon>
        <taxon>Pseudoalteromonadaceae</taxon>
        <taxon>Pseudoalteromonas</taxon>
    </lineage>
</organism>
<dbReference type="RefSeq" id="WP_130244290.1">
    <property type="nucleotide sequence ID" value="NZ_PPUZ01000010.1"/>
</dbReference>
<evidence type="ECO:0000313" key="2">
    <source>
        <dbReference type="Proteomes" id="UP000292345"/>
    </source>
</evidence>
<evidence type="ECO:0008006" key="3">
    <source>
        <dbReference type="Google" id="ProtNLM"/>
    </source>
</evidence>
<reference evidence="1 2" key="1">
    <citation type="submission" date="2018-01" db="EMBL/GenBank/DDBJ databases">
        <title>Co-occurrence of chitin degradation, pigmentation and bioactivity in marine Pseudoalteromonas.</title>
        <authorList>
            <person name="Paulsen S."/>
            <person name="Gram L."/>
            <person name="Machado H."/>
        </authorList>
    </citation>
    <scope>NUCLEOTIDE SEQUENCE [LARGE SCALE GENOMIC DNA]</scope>
    <source>
        <strain evidence="1 2">S1946</strain>
    </source>
</reference>